<gene>
    <name evidence="2" type="ORF">TART1_1307</name>
</gene>
<evidence type="ECO:0000313" key="2">
    <source>
        <dbReference type="EMBL" id="SYZ78523.1"/>
    </source>
</evidence>
<dbReference type="Proteomes" id="UP000262072">
    <property type="component" value="Unassembled WGS sequence"/>
</dbReference>
<dbReference type="AlphaFoldDB" id="A0A383TE11"/>
<protein>
    <recommendedName>
        <fullName evidence="1">HTH cro/C1-type domain-containing protein</fullName>
    </recommendedName>
</protein>
<dbReference type="Pfam" id="PF01381">
    <property type="entry name" value="HTH_3"/>
    <property type="match status" value="1"/>
</dbReference>
<dbReference type="EMBL" id="UNRR01000018">
    <property type="protein sequence ID" value="SYZ78523.1"/>
    <property type="molecule type" value="Genomic_DNA"/>
</dbReference>
<dbReference type="CDD" id="cd00093">
    <property type="entry name" value="HTH_XRE"/>
    <property type="match status" value="1"/>
</dbReference>
<dbReference type="InterPro" id="IPR010982">
    <property type="entry name" value="Lambda_DNA-bd_dom_sf"/>
</dbReference>
<reference evidence="3" key="1">
    <citation type="submission" date="2018-05" db="EMBL/GenBank/DDBJ databases">
        <authorList>
            <person name="Strepis N."/>
        </authorList>
    </citation>
    <scope>NUCLEOTIDE SEQUENCE [LARGE SCALE GENOMIC DNA]</scope>
</reference>
<dbReference type="Gene3D" id="1.10.260.40">
    <property type="entry name" value="lambda repressor-like DNA-binding domains"/>
    <property type="match status" value="1"/>
</dbReference>
<dbReference type="SMART" id="SM00530">
    <property type="entry name" value="HTH_XRE"/>
    <property type="match status" value="1"/>
</dbReference>
<sequence>MDIDKKAVGIRIANIRDLQNKTLEEFGNLIDGATKSNVSKWEKGDVLPNRRRLKRIAEIGETSVGELLYGDFQLFCFDLFKEVDDELIEEYTELRESDAFSPDRRHDFYLRLYKLIKERNASYEDMENIKKIYKAAFISEHKVEEHSALDEFDMLFMHLDSDIARILTLLKKPKSEFEDADEYNKRKKRNLTSLTSLIEYLKKEVEKII</sequence>
<dbReference type="PROSITE" id="PS50943">
    <property type="entry name" value="HTH_CROC1"/>
    <property type="match status" value="1"/>
</dbReference>
<organism evidence="2 3">
    <name type="scientific">Trichococcus shcherbakoviae</name>
    <dbReference type="NCBI Taxonomy" id="2094020"/>
    <lineage>
        <taxon>Bacteria</taxon>
        <taxon>Bacillati</taxon>
        <taxon>Bacillota</taxon>
        <taxon>Bacilli</taxon>
        <taxon>Lactobacillales</taxon>
        <taxon>Carnobacteriaceae</taxon>
        <taxon>Trichococcus</taxon>
    </lineage>
</organism>
<name>A0A383TE11_9LACT</name>
<proteinExistence type="predicted"/>
<dbReference type="InterPro" id="IPR001387">
    <property type="entry name" value="Cro/C1-type_HTH"/>
</dbReference>
<evidence type="ECO:0000313" key="3">
    <source>
        <dbReference type="Proteomes" id="UP000262072"/>
    </source>
</evidence>
<accession>A0A383TE11</accession>
<dbReference type="RefSeq" id="WP_200831736.1">
    <property type="nucleotide sequence ID" value="NZ_UNRR01000018.1"/>
</dbReference>
<evidence type="ECO:0000259" key="1">
    <source>
        <dbReference type="PROSITE" id="PS50943"/>
    </source>
</evidence>
<dbReference type="GO" id="GO:0003677">
    <property type="term" value="F:DNA binding"/>
    <property type="evidence" value="ECO:0007669"/>
    <property type="project" value="InterPro"/>
</dbReference>
<dbReference type="SUPFAM" id="SSF47413">
    <property type="entry name" value="lambda repressor-like DNA-binding domains"/>
    <property type="match status" value="1"/>
</dbReference>
<feature type="domain" description="HTH cro/C1-type" evidence="1">
    <location>
        <begin position="12"/>
        <end position="67"/>
    </location>
</feature>